<dbReference type="EMBL" id="JBDPZC010000004">
    <property type="protein sequence ID" value="MEO3713247.1"/>
    <property type="molecule type" value="Genomic_DNA"/>
</dbReference>
<feature type="transmembrane region" description="Helical" evidence="7">
    <location>
        <begin position="387"/>
        <end position="409"/>
    </location>
</feature>
<dbReference type="Pfam" id="PF02687">
    <property type="entry name" value="FtsX"/>
    <property type="match status" value="1"/>
</dbReference>
<proteinExistence type="inferred from homology"/>
<name>A0ABV0GE27_9BURK</name>
<sequence length="470" mass="49879">MNTLSLAWRNLLRNRRRSITTLLAMIVGANAVLLFGGYSRNITYGLQTDYVKYGGHLQIQREGYYRYGSGNPAAYGLAQYREIIAAIQQDPVLKPLVLVATPTLQLQGIAGNFGAGVSRTALGLGVVVEDQNRMRAWNGYDFPVQVPQMALTGTGPETAVLGTGLARVLQLCGPLKLQDCQGAAVKPAATANARTDVPADLPADIADLGTLANGPATAAPSSAAAIEMLAATAQGAPNVARLQVVKAEEQGVKEFDDVYVGLHLAQAQQLVFGKEAPKATAIVLQLQHTDQIPAAKARLEKLLAERFPQEPVEVLDFSALNPFYGQALAMFATLFGFVALLIAAIVLFTVGNTMSMAVIERTVEIGTLRAMGLRRAKLRRLFMQEGLLLGIVGAVLGVSIAASLAGLINHSGLTWTPPGRSPVPLIIRVWGETGLIAGTTVGLILVASLSAWLPSLRAARQNIVDALRHV</sequence>
<feature type="transmembrane region" description="Helical" evidence="7">
    <location>
        <begin position="21"/>
        <end position="38"/>
    </location>
</feature>
<dbReference type="PANTHER" id="PTHR30489:SF0">
    <property type="entry name" value="LIPOPROTEIN-RELEASING SYSTEM TRANSMEMBRANE PROTEIN LOLE"/>
    <property type="match status" value="1"/>
</dbReference>
<gene>
    <name evidence="9" type="ORF">ABDJ40_10785</name>
</gene>
<evidence type="ECO:0000256" key="1">
    <source>
        <dbReference type="ARBA" id="ARBA00004651"/>
    </source>
</evidence>
<keyword evidence="5 7" id="KW-1133">Transmembrane helix</keyword>
<dbReference type="InterPro" id="IPR051447">
    <property type="entry name" value="Lipoprotein-release_system"/>
</dbReference>
<keyword evidence="6 7" id="KW-0472">Membrane</keyword>
<evidence type="ECO:0000313" key="10">
    <source>
        <dbReference type="Proteomes" id="UP001462640"/>
    </source>
</evidence>
<accession>A0ABV0GE27</accession>
<feature type="transmembrane region" description="Helical" evidence="7">
    <location>
        <begin position="429"/>
        <end position="453"/>
    </location>
</feature>
<evidence type="ECO:0000256" key="7">
    <source>
        <dbReference type="SAM" id="Phobius"/>
    </source>
</evidence>
<dbReference type="InterPro" id="IPR003838">
    <property type="entry name" value="ABC3_permease_C"/>
</dbReference>
<keyword evidence="3" id="KW-1003">Cell membrane</keyword>
<comment type="subcellular location">
    <subcellularLocation>
        <location evidence="1">Cell membrane</location>
        <topology evidence="1">Multi-pass membrane protein</topology>
    </subcellularLocation>
</comment>
<keyword evidence="4 7" id="KW-0812">Transmembrane</keyword>
<evidence type="ECO:0000256" key="2">
    <source>
        <dbReference type="ARBA" id="ARBA00005236"/>
    </source>
</evidence>
<dbReference type="PANTHER" id="PTHR30489">
    <property type="entry name" value="LIPOPROTEIN-RELEASING SYSTEM TRANSMEMBRANE PROTEIN LOLE"/>
    <property type="match status" value="1"/>
</dbReference>
<dbReference type="RefSeq" id="WP_347609512.1">
    <property type="nucleotide sequence ID" value="NZ_JBDPZC010000004.1"/>
</dbReference>
<feature type="transmembrane region" description="Helical" evidence="7">
    <location>
        <begin position="327"/>
        <end position="351"/>
    </location>
</feature>
<evidence type="ECO:0000256" key="5">
    <source>
        <dbReference type="ARBA" id="ARBA00022989"/>
    </source>
</evidence>
<evidence type="ECO:0000256" key="4">
    <source>
        <dbReference type="ARBA" id="ARBA00022692"/>
    </source>
</evidence>
<protein>
    <submittedName>
        <fullName evidence="9">FtsX-like permease family protein</fullName>
    </submittedName>
</protein>
<evidence type="ECO:0000313" key="9">
    <source>
        <dbReference type="EMBL" id="MEO3713247.1"/>
    </source>
</evidence>
<comment type="caution">
    <text evidence="9">The sequence shown here is derived from an EMBL/GenBank/DDBJ whole genome shotgun (WGS) entry which is preliminary data.</text>
</comment>
<evidence type="ECO:0000259" key="8">
    <source>
        <dbReference type="Pfam" id="PF02687"/>
    </source>
</evidence>
<keyword evidence="10" id="KW-1185">Reference proteome</keyword>
<evidence type="ECO:0000256" key="3">
    <source>
        <dbReference type="ARBA" id="ARBA00022475"/>
    </source>
</evidence>
<evidence type="ECO:0000256" key="6">
    <source>
        <dbReference type="ARBA" id="ARBA00023136"/>
    </source>
</evidence>
<comment type="similarity">
    <text evidence="2">Belongs to the ABC-4 integral membrane protein family. LolC/E subfamily.</text>
</comment>
<feature type="domain" description="ABC3 transporter permease C-terminal" evidence="8">
    <location>
        <begin position="337"/>
        <end position="463"/>
    </location>
</feature>
<dbReference type="Proteomes" id="UP001462640">
    <property type="component" value="Unassembled WGS sequence"/>
</dbReference>
<reference evidence="9 10" key="1">
    <citation type="submission" date="2024-05" db="EMBL/GenBank/DDBJ databases">
        <title>Roseateles sp. 2.12 16S ribosomal RNA gene Genome sequencing and assembly.</title>
        <authorList>
            <person name="Woo H."/>
        </authorList>
    </citation>
    <scope>NUCLEOTIDE SEQUENCE [LARGE SCALE GENOMIC DNA]</scope>
    <source>
        <strain evidence="9 10">2.12</strain>
    </source>
</reference>
<organism evidence="9 10">
    <name type="scientific">Roseateles flavus</name>
    <dbReference type="NCBI Taxonomy" id="3149041"/>
    <lineage>
        <taxon>Bacteria</taxon>
        <taxon>Pseudomonadati</taxon>
        <taxon>Pseudomonadota</taxon>
        <taxon>Betaproteobacteria</taxon>
        <taxon>Burkholderiales</taxon>
        <taxon>Sphaerotilaceae</taxon>
        <taxon>Roseateles</taxon>
    </lineage>
</organism>